<feature type="region of interest" description="Disordered" evidence="1">
    <location>
        <begin position="102"/>
        <end position="144"/>
    </location>
</feature>
<dbReference type="AlphaFoldDB" id="A0A8J4LRZ8"/>
<proteinExistence type="predicted"/>
<comment type="caution">
    <text evidence="3">The sequence shown here is derived from an EMBL/GenBank/DDBJ whole genome shotgun (WGS) entry which is preliminary data.</text>
</comment>
<evidence type="ECO:0000313" key="4">
    <source>
        <dbReference type="Proteomes" id="UP000722791"/>
    </source>
</evidence>
<evidence type="ECO:0000313" key="3">
    <source>
        <dbReference type="EMBL" id="GIM06814.1"/>
    </source>
</evidence>
<feature type="compositionally biased region" description="Low complexity" evidence="1">
    <location>
        <begin position="120"/>
        <end position="132"/>
    </location>
</feature>
<keyword evidence="5" id="KW-1185">Reference proteome</keyword>
<reference evidence="3" key="1">
    <citation type="journal article" date="2021" name="Proc. Natl. Acad. Sci. U.S.A.">
        <title>Three genomes in the algal genus Volvox reveal the fate of a haploid sex-determining region after a transition to homothallism.</title>
        <authorList>
            <person name="Yamamoto K."/>
            <person name="Hamaji T."/>
            <person name="Kawai-Toyooka H."/>
            <person name="Matsuzaki R."/>
            <person name="Takahashi F."/>
            <person name="Nishimura Y."/>
            <person name="Kawachi M."/>
            <person name="Noguchi H."/>
            <person name="Minakuchi Y."/>
            <person name="Umen J.G."/>
            <person name="Toyoda A."/>
            <person name="Nozaki H."/>
        </authorList>
    </citation>
    <scope>NUCLEOTIDE SEQUENCE</scope>
    <source>
        <strain evidence="3">NIES-3785</strain>
        <strain evidence="2">NIES-3786</strain>
    </source>
</reference>
<organism evidence="3 4">
    <name type="scientific">Volvox reticuliferus</name>
    <dbReference type="NCBI Taxonomy" id="1737510"/>
    <lineage>
        <taxon>Eukaryota</taxon>
        <taxon>Viridiplantae</taxon>
        <taxon>Chlorophyta</taxon>
        <taxon>core chlorophytes</taxon>
        <taxon>Chlorophyceae</taxon>
        <taxon>CS clade</taxon>
        <taxon>Chlamydomonadales</taxon>
        <taxon>Volvocaceae</taxon>
        <taxon>Volvox</taxon>
    </lineage>
</organism>
<dbReference type="Proteomes" id="UP000747110">
    <property type="component" value="Unassembled WGS sequence"/>
</dbReference>
<gene>
    <name evidence="2" type="ORF">Vretifemale_12792</name>
    <name evidence="3" type="ORF">Vretimale_11059</name>
</gene>
<feature type="compositionally biased region" description="Low complexity" evidence="1">
    <location>
        <begin position="559"/>
        <end position="572"/>
    </location>
</feature>
<sequence length="813" mass="81372">MNTDPGTSLGRTCGPNAAAAHPHAAAAAADAAMKRIATLRHGPIAAPNSGNAEGGGDSTALNATIIAAGAQRSHTLDAGAANECIVRPICGQVNNAPAPIAAADRGGNGGGTADKTAHPTVSTTSSTGSNSGCESEATAVSQERWQKRVASRGWPEAAAAAATAVVATAAATPPREQHLQVLSGVPHLTAVGACGGGGGAGGSGKFVPGFGPPCINPQPTAAGWVHWGCADGSGGGAVQTPAAAAGAAAASSVPSSRAQSFDGTHPTSAGAAGPPGPLPQPLQLAVPVYPVPSYRYNPYARPWGTQSFGPVAAAVPIPAPVHTPVAGPMPPAPGVSGGCARRPRLGTYYQPAALPPPCFSGFRPLPRSAAAAPPPVPVVQWPHSTSPHLLSALTGATGLSPHGLYGARYPDESAPSRPGAMDDHLKVPGSIPVCDPYPPQPQSHQPAVAPYFYRQGLYGKLNSVCGGGGGGASSHHGLSFEGCRTDLIRSRRSSAGGGDTATADALAVTAARCIAGSAGEADAAAASREVPDGGPLQALAHGSPAPPARIDPWAARLPSSGGSATAAAAAAGDMRPNQPSQDPPFTSFRTAPVPIPIPVSVGAYQSALDVPMWQQAAAIAYPPAAWTSCRRSQYGLANVDAAAAAAAAAAAPVTLMRSGSLPTPPSYAYRTSYDFRYGYGYGCSYGSMYECGSLAPDGVVPRATAITDAGVTAAAGCPGSAVRDGDGDGGVAAKNSDAVAAAAANANTPGHGNGPPVDTACKSVHMTHQSMSLRHMGYSHWPWLCHPKMPYMYENRLPYNYTHASPRAQPWPE</sequence>
<accession>A0A8J4LRZ8</accession>
<evidence type="ECO:0000256" key="1">
    <source>
        <dbReference type="SAM" id="MobiDB-lite"/>
    </source>
</evidence>
<protein>
    <submittedName>
        <fullName evidence="3">Uncharacterized protein</fullName>
    </submittedName>
</protein>
<evidence type="ECO:0000313" key="2">
    <source>
        <dbReference type="EMBL" id="GIL84083.1"/>
    </source>
</evidence>
<dbReference type="OrthoDB" id="10629156at2759"/>
<feature type="region of interest" description="Disordered" evidence="1">
    <location>
        <begin position="249"/>
        <end position="277"/>
    </location>
</feature>
<feature type="region of interest" description="Disordered" evidence="1">
    <location>
        <begin position="525"/>
        <end position="589"/>
    </location>
</feature>
<name>A0A8J4LRZ8_9CHLO</name>
<feature type="compositionally biased region" description="Polar residues" evidence="1">
    <location>
        <begin position="577"/>
        <end position="589"/>
    </location>
</feature>
<evidence type="ECO:0000313" key="5">
    <source>
        <dbReference type="Proteomes" id="UP000747110"/>
    </source>
</evidence>
<dbReference type="EMBL" id="BNCP01000028">
    <property type="protein sequence ID" value="GIL84083.1"/>
    <property type="molecule type" value="Genomic_DNA"/>
</dbReference>
<dbReference type="Proteomes" id="UP000722791">
    <property type="component" value="Unassembled WGS sequence"/>
</dbReference>
<feature type="compositionally biased region" description="Low complexity" evidence="1">
    <location>
        <begin position="249"/>
        <end position="260"/>
    </location>
</feature>
<dbReference type="EMBL" id="BNCQ01000022">
    <property type="protein sequence ID" value="GIM06814.1"/>
    <property type="molecule type" value="Genomic_DNA"/>
</dbReference>